<keyword evidence="3" id="KW-0812">Transmembrane</keyword>
<gene>
    <name evidence="8" type="primary">LOC105267116</name>
</gene>
<evidence type="ECO:0000256" key="2">
    <source>
        <dbReference type="ARBA" id="ARBA00009160"/>
    </source>
</evidence>
<keyword evidence="7" id="KW-1185">Reference proteome</keyword>
<evidence type="ECO:0000313" key="8">
    <source>
        <dbReference type="RefSeq" id="XP_011304055.1"/>
    </source>
</evidence>
<evidence type="ECO:0000256" key="3">
    <source>
        <dbReference type="ARBA" id="ARBA00022692"/>
    </source>
</evidence>
<dbReference type="PANTHER" id="PTHR21346:SF0">
    <property type="entry name" value="RE45833P"/>
    <property type="match status" value="1"/>
</dbReference>
<dbReference type="GO" id="GO:0000422">
    <property type="term" value="P:autophagy of mitochondrion"/>
    <property type="evidence" value="ECO:0007669"/>
    <property type="project" value="TreeGrafter"/>
</dbReference>
<evidence type="ECO:0000313" key="7">
    <source>
        <dbReference type="Proteomes" id="UP000694866"/>
    </source>
</evidence>
<evidence type="ECO:0000256" key="6">
    <source>
        <dbReference type="SAM" id="MobiDB-lite"/>
    </source>
</evidence>
<feature type="compositionally biased region" description="Basic and acidic residues" evidence="6">
    <location>
        <begin position="12"/>
        <end position="23"/>
    </location>
</feature>
<sequence>MDKSVGMSQPKRNKDNANKDISEISKDVSKEAKSLIDKILGDVSKTSATKQIIIGTTSGWATGFLAMKVGKVVAFSVGGGIIMLQVAANQGYIKINWNKIQEKAEKLSDKVEEKITGEGPNFMSKAERFVDKKLDKAEQLVKNGQAKTRRWYHSLTGEEVFRAREIHFFLASFAAGIAIGFASAN</sequence>
<protein>
    <submittedName>
        <fullName evidence="8">FUN14 domain-containing protein 2 isoform X1</fullName>
    </submittedName>
</protein>
<keyword evidence="4" id="KW-1133">Transmembrane helix</keyword>
<accession>A0A9R1T796</accession>
<dbReference type="InterPro" id="IPR007014">
    <property type="entry name" value="FUN14"/>
</dbReference>
<dbReference type="GO" id="GO:0005741">
    <property type="term" value="C:mitochondrial outer membrane"/>
    <property type="evidence" value="ECO:0007669"/>
    <property type="project" value="UniProtKB-SubCell"/>
</dbReference>
<reference evidence="8" key="1">
    <citation type="submission" date="2025-08" db="UniProtKB">
        <authorList>
            <consortium name="RefSeq"/>
        </authorList>
    </citation>
    <scope>IDENTIFICATION</scope>
    <source>
        <strain evidence="8">USDA-PBARC FA_bdor</strain>
        <tissue evidence="8">Whole organism</tissue>
    </source>
</reference>
<evidence type="ECO:0000256" key="4">
    <source>
        <dbReference type="ARBA" id="ARBA00022989"/>
    </source>
</evidence>
<dbReference type="KEGG" id="fas:105267116"/>
<dbReference type="Proteomes" id="UP000694866">
    <property type="component" value="Unplaced"/>
</dbReference>
<feature type="region of interest" description="Disordered" evidence="6">
    <location>
        <begin position="1"/>
        <end position="23"/>
    </location>
</feature>
<keyword evidence="5" id="KW-0472">Membrane</keyword>
<organism evidence="7 8">
    <name type="scientific">Fopius arisanus</name>
    <dbReference type="NCBI Taxonomy" id="64838"/>
    <lineage>
        <taxon>Eukaryota</taxon>
        <taxon>Metazoa</taxon>
        <taxon>Ecdysozoa</taxon>
        <taxon>Arthropoda</taxon>
        <taxon>Hexapoda</taxon>
        <taxon>Insecta</taxon>
        <taxon>Pterygota</taxon>
        <taxon>Neoptera</taxon>
        <taxon>Endopterygota</taxon>
        <taxon>Hymenoptera</taxon>
        <taxon>Apocrita</taxon>
        <taxon>Ichneumonoidea</taxon>
        <taxon>Braconidae</taxon>
        <taxon>Opiinae</taxon>
        <taxon>Fopius</taxon>
    </lineage>
</organism>
<dbReference type="PANTHER" id="PTHR21346">
    <property type="entry name" value="FUN14 DOMAIN CONTAINING"/>
    <property type="match status" value="1"/>
</dbReference>
<comment type="similarity">
    <text evidence="2">Belongs to the FUN14 family.</text>
</comment>
<evidence type="ECO:0000256" key="5">
    <source>
        <dbReference type="ARBA" id="ARBA00023136"/>
    </source>
</evidence>
<comment type="subcellular location">
    <subcellularLocation>
        <location evidence="1">Mitochondrion outer membrane</location>
        <topology evidence="1">Multi-pass membrane protein</topology>
    </subcellularLocation>
</comment>
<evidence type="ECO:0000256" key="1">
    <source>
        <dbReference type="ARBA" id="ARBA00004374"/>
    </source>
</evidence>
<dbReference type="AlphaFoldDB" id="A0A9R1T796"/>
<dbReference type="GeneID" id="105267116"/>
<dbReference type="RefSeq" id="XP_011304055.1">
    <property type="nucleotide sequence ID" value="XM_011305753.1"/>
</dbReference>
<proteinExistence type="inferred from homology"/>
<dbReference type="OrthoDB" id="163794at2759"/>
<dbReference type="Pfam" id="PF04930">
    <property type="entry name" value="FUN14"/>
    <property type="match status" value="1"/>
</dbReference>
<name>A0A9R1T796_9HYME</name>